<dbReference type="AlphaFoldDB" id="A0A8S1BUD2"/>
<dbReference type="Gene3D" id="3.40.50.10240">
    <property type="entry name" value="Thiamin pyrophosphokinase, catalytic domain"/>
    <property type="match status" value="1"/>
</dbReference>
<evidence type="ECO:0000313" key="6">
    <source>
        <dbReference type="EMBL" id="CAB3360779.1"/>
    </source>
</evidence>
<evidence type="ECO:0000256" key="2">
    <source>
        <dbReference type="ARBA" id="ARBA00022741"/>
    </source>
</evidence>
<keyword evidence="3" id="KW-0418">Kinase</keyword>
<dbReference type="Proteomes" id="UP000494165">
    <property type="component" value="Unassembled WGS sequence"/>
</dbReference>
<evidence type="ECO:0000256" key="1">
    <source>
        <dbReference type="ARBA" id="ARBA00022679"/>
    </source>
</evidence>
<dbReference type="SUPFAM" id="SSF63862">
    <property type="entry name" value="Thiamin pyrophosphokinase, substrate-binding domain"/>
    <property type="match status" value="1"/>
</dbReference>
<dbReference type="CDD" id="cd07995">
    <property type="entry name" value="TPK"/>
    <property type="match status" value="1"/>
</dbReference>
<dbReference type="EMBL" id="CADEPI010000004">
    <property type="protein sequence ID" value="CAB3360779.1"/>
    <property type="molecule type" value="Genomic_DNA"/>
</dbReference>
<protein>
    <recommendedName>
        <fullName evidence="5">Thiamin pyrophosphokinase thiamin-binding domain-containing protein</fullName>
    </recommendedName>
</protein>
<dbReference type="InterPro" id="IPR036371">
    <property type="entry name" value="TPK_B1-bd_sf"/>
</dbReference>
<dbReference type="GO" id="GO:0016301">
    <property type="term" value="F:kinase activity"/>
    <property type="evidence" value="ECO:0007669"/>
    <property type="project" value="UniProtKB-KW"/>
</dbReference>
<comment type="caution">
    <text evidence="6">The sequence shown here is derived from an EMBL/GenBank/DDBJ whole genome shotgun (WGS) entry which is preliminary data.</text>
</comment>
<feature type="domain" description="Thiamin pyrophosphokinase thiamin-binding" evidence="5">
    <location>
        <begin position="179"/>
        <end position="248"/>
    </location>
</feature>
<organism evidence="6 7">
    <name type="scientific">Cloeon dipterum</name>
    <dbReference type="NCBI Taxonomy" id="197152"/>
    <lineage>
        <taxon>Eukaryota</taxon>
        <taxon>Metazoa</taxon>
        <taxon>Ecdysozoa</taxon>
        <taxon>Arthropoda</taxon>
        <taxon>Hexapoda</taxon>
        <taxon>Insecta</taxon>
        <taxon>Pterygota</taxon>
        <taxon>Palaeoptera</taxon>
        <taxon>Ephemeroptera</taxon>
        <taxon>Pisciforma</taxon>
        <taxon>Baetidae</taxon>
        <taxon>Cloeon</taxon>
    </lineage>
</organism>
<dbReference type="SMART" id="SM00983">
    <property type="entry name" value="TPK_B1_binding"/>
    <property type="match status" value="1"/>
</dbReference>
<dbReference type="NCBIfam" id="TIGR01378">
    <property type="entry name" value="thi_PPkinase"/>
    <property type="match status" value="1"/>
</dbReference>
<keyword evidence="1" id="KW-0808">Transferase</keyword>
<dbReference type="FunFam" id="2.60.120.320:FF:000001">
    <property type="entry name" value="Thiamine pyrophosphokinase"/>
    <property type="match status" value="1"/>
</dbReference>
<dbReference type="Pfam" id="PF04263">
    <property type="entry name" value="TPK_catalytic"/>
    <property type="match status" value="1"/>
</dbReference>
<dbReference type="OrthoDB" id="25149at2759"/>
<dbReference type="GO" id="GO:0004788">
    <property type="term" value="F:thiamine diphosphokinase activity"/>
    <property type="evidence" value="ECO:0007669"/>
    <property type="project" value="InterPro"/>
</dbReference>
<dbReference type="GO" id="GO:0009229">
    <property type="term" value="P:thiamine diphosphate biosynthetic process"/>
    <property type="evidence" value="ECO:0007669"/>
    <property type="project" value="InterPro"/>
</dbReference>
<proteinExistence type="predicted"/>
<sequence length="255" mass="28172">MEEIASSTTFWKIEDLINENPSSSMNYALLVLNQPIISKPSLVTSLWNNACLRVTVDGGSDRWLTFCQNSGLSLVPDMITGDLDSAKKETLEFFAKAGSKIIETPDQDETDFTKALRETSSWFSQNKTKPDAVISLVETSGRIDQIMANINTLFKSKNILHCPVYQLASNSISWLLQEGHHKIIIPSQYNDKTCSLVPVGSPAKHVTSTGLKWNLDGQEMRFGALVSTSNRLAPTSDNLVTVTTDSALLWSIEID</sequence>
<keyword evidence="2" id="KW-0547">Nucleotide-binding</keyword>
<dbReference type="Gene3D" id="2.60.120.320">
    <property type="entry name" value="Thiamin pyrophosphokinase, thiamin-binding domain"/>
    <property type="match status" value="1"/>
</dbReference>
<keyword evidence="4" id="KW-0067">ATP-binding</keyword>
<dbReference type="InterPro" id="IPR036759">
    <property type="entry name" value="TPK_catalytic_sf"/>
</dbReference>
<dbReference type="GO" id="GO:0006772">
    <property type="term" value="P:thiamine metabolic process"/>
    <property type="evidence" value="ECO:0007669"/>
    <property type="project" value="InterPro"/>
</dbReference>
<gene>
    <name evidence="6" type="ORF">CLODIP_2_CD03335</name>
</gene>
<dbReference type="FunFam" id="3.40.50.10240:FF:000006">
    <property type="entry name" value="Thiamin pyrophosphokinase 1"/>
    <property type="match status" value="1"/>
</dbReference>
<evidence type="ECO:0000313" key="7">
    <source>
        <dbReference type="Proteomes" id="UP000494165"/>
    </source>
</evidence>
<name>A0A8S1BUD2_9INSE</name>
<dbReference type="InterPro" id="IPR007371">
    <property type="entry name" value="TPK_catalytic"/>
</dbReference>
<dbReference type="PANTHER" id="PTHR13622">
    <property type="entry name" value="THIAMIN PYROPHOSPHOKINASE"/>
    <property type="match status" value="1"/>
</dbReference>
<dbReference type="GO" id="GO:0030975">
    <property type="term" value="F:thiamine binding"/>
    <property type="evidence" value="ECO:0007669"/>
    <property type="project" value="InterPro"/>
</dbReference>
<dbReference type="Pfam" id="PF04265">
    <property type="entry name" value="TPK_B1_binding"/>
    <property type="match status" value="1"/>
</dbReference>
<keyword evidence="7" id="KW-1185">Reference proteome</keyword>
<dbReference type="GO" id="GO:0005524">
    <property type="term" value="F:ATP binding"/>
    <property type="evidence" value="ECO:0007669"/>
    <property type="project" value="UniProtKB-KW"/>
</dbReference>
<dbReference type="InterPro" id="IPR007373">
    <property type="entry name" value="Thiamin_PyroPKinase_B1-bd"/>
</dbReference>
<dbReference type="SUPFAM" id="SSF63999">
    <property type="entry name" value="Thiamin pyrophosphokinase, catalytic domain"/>
    <property type="match status" value="1"/>
</dbReference>
<evidence type="ECO:0000256" key="3">
    <source>
        <dbReference type="ARBA" id="ARBA00022777"/>
    </source>
</evidence>
<evidence type="ECO:0000256" key="4">
    <source>
        <dbReference type="ARBA" id="ARBA00022840"/>
    </source>
</evidence>
<accession>A0A8S1BUD2</accession>
<evidence type="ECO:0000259" key="5">
    <source>
        <dbReference type="SMART" id="SM00983"/>
    </source>
</evidence>
<reference evidence="6 7" key="1">
    <citation type="submission" date="2020-04" db="EMBL/GenBank/DDBJ databases">
        <authorList>
            <person name="Alioto T."/>
            <person name="Alioto T."/>
            <person name="Gomez Garrido J."/>
        </authorList>
    </citation>
    <scope>NUCLEOTIDE SEQUENCE [LARGE SCALE GENOMIC DNA]</scope>
</reference>
<dbReference type="PANTHER" id="PTHR13622:SF8">
    <property type="entry name" value="THIAMIN PYROPHOSPHOKINASE 1"/>
    <property type="match status" value="1"/>
</dbReference>
<dbReference type="InterPro" id="IPR006282">
    <property type="entry name" value="Thi_PPkinase"/>
</dbReference>